<reference evidence="1 2" key="1">
    <citation type="submission" date="2015-12" db="EMBL/GenBank/DDBJ databases">
        <title>Draft genome sequence of Acidibacillus ferrooxidans ITV001, isolated from a chalcopyrite acid mine drainage site in Brazil.</title>
        <authorList>
            <person name="Dall'Agnol H."/>
            <person name="Nancucheo I."/>
            <person name="Johnson B."/>
            <person name="Oliveira R."/>
            <person name="Leite L."/>
            <person name="Pylro V."/>
            <person name="Nunes G.L."/>
            <person name="Tzotzos G."/>
            <person name="Fernandes G.R."/>
            <person name="Dutra J."/>
            <person name="Orellana S.C."/>
            <person name="Oliveira G."/>
        </authorList>
    </citation>
    <scope>NUCLEOTIDE SEQUENCE [LARGE SCALE GENOMIC DNA]</scope>
    <source>
        <strain evidence="2">ITV01</strain>
    </source>
</reference>
<dbReference type="RefSeq" id="WP_067711091.1">
    <property type="nucleotide sequence ID" value="NZ_LPVJ01000002.1"/>
</dbReference>
<comment type="caution">
    <text evidence="1">The sequence shown here is derived from an EMBL/GenBank/DDBJ whole genome shotgun (WGS) entry which is preliminary data.</text>
</comment>
<dbReference type="InterPro" id="IPR043128">
    <property type="entry name" value="Rev_trsase/Diguanyl_cyclase"/>
</dbReference>
<evidence type="ECO:0000313" key="1">
    <source>
        <dbReference type="EMBL" id="KUO97313.1"/>
    </source>
</evidence>
<gene>
    <name evidence="1" type="ORF">ATW55_04515</name>
</gene>
<keyword evidence="2" id="KW-1185">Reference proteome</keyword>
<protein>
    <recommendedName>
        <fullName evidence="3">Transcriptional regulator</fullName>
    </recommendedName>
</protein>
<dbReference type="AlphaFoldDB" id="A0A101XTL7"/>
<sequence>MRIHLAVIGSNEFLALLRQLLEMHPSTLPTDEFVLHEHSYERFETIEHDALETPDQMDAWIYSDELACHLAATRAALPKTCVVSRDALTLVAVIAQYERESGDQVEAVSVDSMCDEEVQDALVALPHLKHVYRYQRPLSSELEHGFEDLLTFHQVNGRDRRVLCISGSRLVVERLQAARLPSLFLPYREKSVIHQLTALLHEIKSEQFKRSQVAIQIVQVSNFNQLMNQNHAFYDIYRTYLKTQGLLLDYTEQVLGTFVSIGNGRFMIFSTRGIVENQMDRANQLLQQITGLTKLAANIGMGYGTTAIEAEKNARLALNHAEHVEHGGCMYLVDETGALHGPLQNLNKATIKFRTDDKELSKRLHHAKLSIVTFERMLSVQEASAQKCITAAVVSEILGMSERNARKILASLHGNDLAEVVGHETPTTKGRPRKIYRIKG</sequence>
<dbReference type="EMBL" id="LPVJ01000002">
    <property type="protein sequence ID" value="KUO97313.1"/>
    <property type="molecule type" value="Genomic_DNA"/>
</dbReference>
<evidence type="ECO:0008006" key="3">
    <source>
        <dbReference type="Google" id="ProtNLM"/>
    </source>
</evidence>
<dbReference type="Gene3D" id="3.30.70.270">
    <property type="match status" value="1"/>
</dbReference>
<name>A0A101XTL7_9BACL</name>
<accession>A0A101XTL7</accession>
<proteinExistence type="predicted"/>
<evidence type="ECO:0000313" key="2">
    <source>
        <dbReference type="Proteomes" id="UP000053557"/>
    </source>
</evidence>
<dbReference type="OrthoDB" id="4986073at2"/>
<dbReference type="Proteomes" id="UP000053557">
    <property type="component" value="Unassembled WGS sequence"/>
</dbReference>
<organism evidence="1 2">
    <name type="scientific">Ferroacidibacillus organovorans</name>
    <dbReference type="NCBI Taxonomy" id="1765683"/>
    <lineage>
        <taxon>Bacteria</taxon>
        <taxon>Bacillati</taxon>
        <taxon>Bacillota</taxon>
        <taxon>Bacilli</taxon>
        <taxon>Bacillales</taxon>
        <taxon>Alicyclobacillaceae</taxon>
        <taxon>Ferroacidibacillus</taxon>
    </lineage>
</organism>